<organism evidence="2 3">
    <name type="scientific">Anaeromyxobacter dehalogenans (strain ATCC BAA-258 / DSM 21875 / 2CP-1)</name>
    <dbReference type="NCBI Taxonomy" id="455488"/>
    <lineage>
        <taxon>Bacteria</taxon>
        <taxon>Pseudomonadati</taxon>
        <taxon>Myxococcota</taxon>
        <taxon>Myxococcia</taxon>
        <taxon>Myxococcales</taxon>
        <taxon>Cystobacterineae</taxon>
        <taxon>Anaeromyxobacteraceae</taxon>
        <taxon>Anaeromyxobacter</taxon>
    </lineage>
</organism>
<dbReference type="PROSITE" id="PS51257">
    <property type="entry name" value="PROKAR_LIPOPROTEIN"/>
    <property type="match status" value="1"/>
</dbReference>
<dbReference type="Proteomes" id="UP000007089">
    <property type="component" value="Chromosome"/>
</dbReference>
<dbReference type="GO" id="GO:0009395">
    <property type="term" value="P:phospholipid catabolic process"/>
    <property type="evidence" value="ECO:0007669"/>
    <property type="project" value="TreeGrafter"/>
</dbReference>
<dbReference type="InterPro" id="IPR017850">
    <property type="entry name" value="Alkaline_phosphatase_core_sf"/>
</dbReference>
<evidence type="ECO:0000256" key="1">
    <source>
        <dbReference type="ARBA" id="ARBA00022801"/>
    </source>
</evidence>
<dbReference type="Gene3D" id="3.40.720.10">
    <property type="entry name" value="Alkaline Phosphatase, subunit A"/>
    <property type="match status" value="1"/>
</dbReference>
<evidence type="ECO:0000313" key="2">
    <source>
        <dbReference type="EMBL" id="ACL66985.1"/>
    </source>
</evidence>
<reference evidence="2" key="1">
    <citation type="submission" date="2009-01" db="EMBL/GenBank/DDBJ databases">
        <title>Complete sequence of Anaeromyxobacter dehalogenans 2CP-1.</title>
        <authorList>
            <consortium name="US DOE Joint Genome Institute"/>
            <person name="Lucas S."/>
            <person name="Copeland A."/>
            <person name="Lapidus A."/>
            <person name="Glavina del Rio T."/>
            <person name="Dalin E."/>
            <person name="Tice H."/>
            <person name="Bruce D."/>
            <person name="Goodwin L."/>
            <person name="Pitluck S."/>
            <person name="Saunders E."/>
            <person name="Brettin T."/>
            <person name="Detter J.C."/>
            <person name="Han C."/>
            <person name="Larimer F."/>
            <person name="Land M."/>
            <person name="Hauser L."/>
            <person name="Kyrpides N."/>
            <person name="Ovchinnikova G."/>
            <person name="Beliaev A.S."/>
            <person name="Richardson P."/>
        </authorList>
    </citation>
    <scope>NUCLEOTIDE SEQUENCE</scope>
    <source>
        <strain evidence="2">2CP-1</strain>
    </source>
</reference>
<dbReference type="HOGENOM" id="CLU_688676_0_0_7"/>
<dbReference type="PANTHER" id="PTHR31956:SF8">
    <property type="entry name" value="ACID PHOSPHATASE PHOA (AFU_ORTHOLOGUE AFUA_1G03570)"/>
    <property type="match status" value="1"/>
</dbReference>
<proteinExistence type="predicted"/>
<gene>
    <name evidence="2" type="ordered locus">A2cp1_3658</name>
</gene>
<protein>
    <submittedName>
        <fullName evidence="2">Phosphoesterase</fullName>
    </submittedName>
</protein>
<dbReference type="KEGG" id="acp:A2cp1_3658"/>
<dbReference type="Pfam" id="PF04185">
    <property type="entry name" value="Phosphoesterase"/>
    <property type="match status" value="1"/>
</dbReference>
<dbReference type="RefSeq" id="WP_015934758.1">
    <property type="nucleotide sequence ID" value="NC_011891.1"/>
</dbReference>
<keyword evidence="1" id="KW-0378">Hydrolase</keyword>
<evidence type="ECO:0000313" key="3">
    <source>
        <dbReference type="Proteomes" id="UP000007089"/>
    </source>
</evidence>
<dbReference type="EMBL" id="CP001359">
    <property type="protein sequence ID" value="ACL66985.1"/>
    <property type="molecule type" value="Genomic_DNA"/>
</dbReference>
<dbReference type="InterPro" id="IPR007312">
    <property type="entry name" value="Phosphoesterase"/>
</dbReference>
<accession>B8J690</accession>
<keyword evidence="3" id="KW-1185">Reference proteome</keyword>
<dbReference type="AlphaFoldDB" id="B8J690"/>
<dbReference type="PANTHER" id="PTHR31956">
    <property type="entry name" value="NON-SPECIFIC PHOSPHOLIPASE C4-RELATED"/>
    <property type="match status" value="1"/>
</dbReference>
<dbReference type="GO" id="GO:0016788">
    <property type="term" value="F:hydrolase activity, acting on ester bonds"/>
    <property type="evidence" value="ECO:0007669"/>
    <property type="project" value="InterPro"/>
</dbReference>
<sequence length="335" mass="35595">MHTPAPRSAPRPPLHRLRSRPTLLAALLPLALACAQTRDTSHDACPPQAPALATGGAPHALRTVFVIVMENQDWSDVAGNPSAPYVNGTLLPAFAHAVDYRTGGLHPSLGNYVWLEAGDPLGIHFDAPPADVPLPVTCHLATYLEDVGLTWKAYAEGIAGDTCPLVNEGKYAVRHDPFVYFEDVSGHPFDPHSARCIAHVRPFEELAADLAAGTVPRYSFIIPDVCDDGHDACPPLNDPVAQQDAFLAREVPAIMDSAAYRDGGVILVVWDEGHRGDHPIGLIAVSPLAKPGYAAPGAYTHGSTVRTVQEILGVTPLLRSAATSASLSDLFTAYP</sequence>
<name>B8J690_ANAD2</name>